<proteinExistence type="predicted"/>
<evidence type="ECO:0000313" key="1">
    <source>
        <dbReference type="EMBL" id="KAG9231439.1"/>
    </source>
</evidence>
<protein>
    <submittedName>
        <fullName evidence="1">Uncharacterized protein</fullName>
    </submittedName>
</protein>
<reference evidence="1" key="1">
    <citation type="journal article" date="2021" name="IMA Fungus">
        <title>Genomic characterization of three marine fungi, including Emericellopsis atlantica sp. nov. with signatures of a generalist lifestyle and marine biomass degradation.</title>
        <authorList>
            <person name="Hagestad O.C."/>
            <person name="Hou L."/>
            <person name="Andersen J.H."/>
            <person name="Hansen E.H."/>
            <person name="Altermark B."/>
            <person name="Li C."/>
            <person name="Kuhnert E."/>
            <person name="Cox R.J."/>
            <person name="Crous P.W."/>
            <person name="Spatafora J.W."/>
            <person name="Lail K."/>
            <person name="Amirebrahimi M."/>
            <person name="Lipzen A."/>
            <person name="Pangilinan J."/>
            <person name="Andreopoulos W."/>
            <person name="Hayes R.D."/>
            <person name="Ng V."/>
            <person name="Grigoriev I.V."/>
            <person name="Jackson S.A."/>
            <person name="Sutton T.D.S."/>
            <person name="Dobson A.D.W."/>
            <person name="Rama T."/>
        </authorList>
    </citation>
    <scope>NUCLEOTIDE SEQUENCE</scope>
    <source>
        <strain evidence="1">TRa018bII</strain>
    </source>
</reference>
<dbReference type="InterPro" id="IPR020301">
    <property type="entry name" value="Mrx7"/>
</dbReference>
<name>A0A9P7YCY6_9HELO</name>
<comment type="caution">
    <text evidence="1">The sequence shown here is derived from an EMBL/GenBank/DDBJ whole genome shotgun (WGS) entry which is preliminary data.</text>
</comment>
<evidence type="ECO:0000313" key="2">
    <source>
        <dbReference type="Proteomes" id="UP000824998"/>
    </source>
</evidence>
<dbReference type="Pfam" id="PF10906">
    <property type="entry name" value="Mrx7"/>
    <property type="match status" value="1"/>
</dbReference>
<feature type="non-terminal residue" evidence="1">
    <location>
        <position position="1"/>
    </location>
</feature>
<dbReference type="AlphaFoldDB" id="A0A9P7YCY6"/>
<dbReference type="Proteomes" id="UP000824998">
    <property type="component" value="Unassembled WGS sequence"/>
</dbReference>
<keyword evidence="2" id="KW-1185">Reference proteome</keyword>
<dbReference type="OrthoDB" id="4138121at2759"/>
<organism evidence="1 2">
    <name type="scientific">Amylocarpus encephaloides</name>
    <dbReference type="NCBI Taxonomy" id="45428"/>
    <lineage>
        <taxon>Eukaryota</taxon>
        <taxon>Fungi</taxon>
        <taxon>Dikarya</taxon>
        <taxon>Ascomycota</taxon>
        <taxon>Pezizomycotina</taxon>
        <taxon>Leotiomycetes</taxon>
        <taxon>Helotiales</taxon>
        <taxon>Helotiales incertae sedis</taxon>
        <taxon>Amylocarpus</taxon>
    </lineage>
</organism>
<gene>
    <name evidence="1" type="ORF">BJ875DRAFT_382934</name>
</gene>
<accession>A0A9P7YCY6</accession>
<dbReference type="EMBL" id="MU251602">
    <property type="protein sequence ID" value="KAG9231439.1"/>
    <property type="molecule type" value="Genomic_DNA"/>
</dbReference>
<sequence length="66" mass="7620">WQLLSSPTFHRAVRGVHKKVHEVRHGKDPAEMGGTKIDGRSCSQLQRFAQSFRAELQDQFWGTKKK</sequence>